<reference evidence="1 2" key="1">
    <citation type="submission" date="2018-01" db="EMBL/GenBank/DDBJ databases">
        <title>Draft Genome Sequence of Pseudomonas gingeri NCPPB 3146 (LMG 5327), a White Line Reaction Producer.</title>
        <authorList>
            <person name="Rokni-Zadeh H."/>
            <person name="Bahrami T."/>
            <person name="Zarvandi S."/>
            <person name="Changi-Ashtiani M."/>
            <person name="De Mot R."/>
        </authorList>
    </citation>
    <scope>NUCLEOTIDE SEQUENCE [LARGE SCALE GENOMIC DNA]</scope>
    <source>
        <strain evidence="2">NCPPB 3146 \ LMG 5327</strain>
    </source>
</reference>
<sequence>GFPPLFEQRDVGGGLPPIGNIFIRNGALAPSFIAQVFSTDSGGDGSGSGFLGFGGGDGGVFGSSTLSGLFNRESNSDSAGFKAFERQGSKSLGDPSQGLRGIFGAPTLGQQLQQLKDSEQKQLHELAWALEQVGVSEMPA</sequence>
<dbReference type="Proteomes" id="UP000236232">
    <property type="component" value="Unassembled WGS sequence"/>
</dbReference>
<comment type="caution">
    <text evidence="1">The sequence shown here is derived from an EMBL/GenBank/DDBJ whole genome shotgun (WGS) entry which is preliminary data.</text>
</comment>
<gene>
    <name evidence="1" type="ORF">CCU68_21370</name>
</gene>
<feature type="non-terminal residue" evidence="1">
    <location>
        <position position="1"/>
    </location>
</feature>
<dbReference type="EMBL" id="POWE01000126">
    <property type="protein sequence ID" value="PNQ90473.1"/>
    <property type="molecule type" value="Genomic_DNA"/>
</dbReference>
<organism evidence="1 2">
    <name type="scientific">Pseudomonas gingeri NCPPB 3146 = LMG 5327</name>
    <dbReference type="NCBI Taxonomy" id="707248"/>
    <lineage>
        <taxon>Bacteria</taxon>
        <taxon>Pseudomonadati</taxon>
        <taxon>Pseudomonadota</taxon>
        <taxon>Gammaproteobacteria</taxon>
        <taxon>Pseudomonadales</taxon>
        <taxon>Pseudomonadaceae</taxon>
        <taxon>Pseudomonas</taxon>
    </lineage>
</organism>
<keyword evidence="2" id="KW-1185">Reference proteome</keyword>
<evidence type="ECO:0000313" key="1">
    <source>
        <dbReference type="EMBL" id="PNQ90473.1"/>
    </source>
</evidence>
<proteinExistence type="predicted"/>
<protein>
    <submittedName>
        <fullName evidence="1">Uncharacterized protein</fullName>
    </submittedName>
</protein>
<accession>A0ABX4XZE5</accession>
<name>A0ABX4XZE5_9PSED</name>
<evidence type="ECO:0000313" key="2">
    <source>
        <dbReference type="Proteomes" id="UP000236232"/>
    </source>
</evidence>